<dbReference type="PROSITE" id="PS50842">
    <property type="entry name" value="EXPANSIN_EG45"/>
    <property type="match status" value="1"/>
</dbReference>
<evidence type="ECO:0000256" key="1">
    <source>
        <dbReference type="ARBA" id="ARBA00004613"/>
    </source>
</evidence>
<organism evidence="6 7">
    <name type="scientific">Canna indica</name>
    <name type="common">Indian-shot</name>
    <dbReference type="NCBI Taxonomy" id="4628"/>
    <lineage>
        <taxon>Eukaryota</taxon>
        <taxon>Viridiplantae</taxon>
        <taxon>Streptophyta</taxon>
        <taxon>Embryophyta</taxon>
        <taxon>Tracheophyta</taxon>
        <taxon>Spermatophyta</taxon>
        <taxon>Magnoliopsida</taxon>
        <taxon>Liliopsida</taxon>
        <taxon>Zingiberales</taxon>
        <taxon>Cannaceae</taxon>
        <taxon>Canna</taxon>
    </lineage>
</organism>
<dbReference type="AlphaFoldDB" id="A0AAQ3QN05"/>
<evidence type="ECO:0000313" key="6">
    <source>
        <dbReference type="EMBL" id="WOL15196.1"/>
    </source>
</evidence>
<evidence type="ECO:0000313" key="7">
    <source>
        <dbReference type="Proteomes" id="UP001327560"/>
    </source>
</evidence>
<dbReference type="EMBL" id="CP136896">
    <property type="protein sequence ID" value="WOL15196.1"/>
    <property type="molecule type" value="Genomic_DNA"/>
</dbReference>
<comment type="subcellular location">
    <subcellularLocation>
        <location evidence="1">Secreted</location>
    </subcellularLocation>
</comment>
<dbReference type="PANTHER" id="PTHR47295">
    <property type="entry name" value="EG45-LIKE DOMAIN CONTAINING PROTEIN 1-RELATED"/>
    <property type="match status" value="1"/>
</dbReference>
<evidence type="ECO:0000256" key="2">
    <source>
        <dbReference type="ARBA" id="ARBA00022525"/>
    </source>
</evidence>
<accession>A0AAQ3QN05</accession>
<name>A0AAQ3QN05_9LILI</name>
<protein>
    <submittedName>
        <fullName evidence="6">EG45-like domain containing protein</fullName>
    </submittedName>
</protein>
<dbReference type="Pfam" id="PF03330">
    <property type="entry name" value="DPBB_1"/>
    <property type="match status" value="1"/>
</dbReference>
<dbReference type="InterPro" id="IPR044206">
    <property type="entry name" value="EGC1/2"/>
</dbReference>
<evidence type="ECO:0000256" key="3">
    <source>
        <dbReference type="ARBA" id="ARBA00022729"/>
    </source>
</evidence>
<dbReference type="InterPro" id="IPR036908">
    <property type="entry name" value="RlpA-like_sf"/>
</dbReference>
<dbReference type="SUPFAM" id="SSF50685">
    <property type="entry name" value="Barwin-like endoglucanases"/>
    <property type="match status" value="1"/>
</dbReference>
<dbReference type="FunFam" id="2.40.40.10:FF:000005">
    <property type="entry name" value="Barwin-related endoglucanase"/>
    <property type="match status" value="1"/>
</dbReference>
<dbReference type="InterPro" id="IPR007112">
    <property type="entry name" value="Expansin/allergen_DPBB_dom"/>
</dbReference>
<dbReference type="Gene3D" id="2.40.40.10">
    <property type="entry name" value="RlpA-like domain"/>
    <property type="match status" value="1"/>
</dbReference>
<reference evidence="6 7" key="1">
    <citation type="submission" date="2023-10" db="EMBL/GenBank/DDBJ databases">
        <title>Chromosome-scale genome assembly provides insights into flower coloration mechanisms of Canna indica.</title>
        <authorList>
            <person name="Li C."/>
        </authorList>
    </citation>
    <scope>NUCLEOTIDE SEQUENCE [LARGE SCALE GENOMIC DNA]</scope>
    <source>
        <tissue evidence="6">Flower</tissue>
    </source>
</reference>
<dbReference type="InterPro" id="IPR009009">
    <property type="entry name" value="RlpA-like_DPBB"/>
</dbReference>
<feature type="signal peptide" evidence="4">
    <location>
        <begin position="1"/>
        <end position="26"/>
    </location>
</feature>
<evidence type="ECO:0000256" key="4">
    <source>
        <dbReference type="SAM" id="SignalP"/>
    </source>
</evidence>
<feature type="domain" description="Expansin-like EG45" evidence="5">
    <location>
        <begin position="29"/>
        <end position="126"/>
    </location>
</feature>
<dbReference type="CDD" id="cd22269">
    <property type="entry name" value="DPBB_EG45-like"/>
    <property type="match status" value="1"/>
</dbReference>
<keyword evidence="7" id="KW-1185">Reference proteome</keyword>
<dbReference type="GO" id="GO:0048046">
    <property type="term" value="C:apoplast"/>
    <property type="evidence" value="ECO:0007669"/>
    <property type="project" value="InterPro"/>
</dbReference>
<dbReference type="PANTHER" id="PTHR47295:SF14">
    <property type="entry name" value="OS06G0688300 PROTEIN"/>
    <property type="match status" value="1"/>
</dbReference>
<sequence>MAMAKSLVAVVMAMATIALCASSVAAETGEATFYTPPYVPSACYGFVDKGVMIAAASPAVYASGAACGRQYTVTCTGPASACRGASVVVTVVDLCPGCTGTSLDLSQEAFAIIADPNAGRINIEFH</sequence>
<evidence type="ECO:0000259" key="5">
    <source>
        <dbReference type="PROSITE" id="PS50842"/>
    </source>
</evidence>
<proteinExistence type="predicted"/>
<keyword evidence="2" id="KW-0964">Secreted</keyword>
<dbReference type="GO" id="GO:0009627">
    <property type="term" value="P:systemic acquired resistance"/>
    <property type="evidence" value="ECO:0007669"/>
    <property type="project" value="InterPro"/>
</dbReference>
<keyword evidence="3 4" id="KW-0732">Signal</keyword>
<gene>
    <name evidence="6" type="ORF">Cni_G23977</name>
</gene>
<dbReference type="SMART" id="SM00837">
    <property type="entry name" value="DPBB_1"/>
    <property type="match status" value="1"/>
</dbReference>
<feature type="chain" id="PRO_5042945254" evidence="4">
    <location>
        <begin position="27"/>
        <end position="126"/>
    </location>
</feature>
<dbReference type="Proteomes" id="UP001327560">
    <property type="component" value="Chromosome 7"/>
</dbReference>